<dbReference type="PATRIC" id="fig|348824.6.peg.6821"/>
<feature type="transmembrane region" description="Helical" evidence="6">
    <location>
        <begin position="290"/>
        <end position="313"/>
    </location>
</feature>
<dbReference type="InterPro" id="IPR050445">
    <property type="entry name" value="Bact_polysacc_biosynth/exp"/>
</dbReference>
<reference evidence="8" key="1">
    <citation type="submission" date="2013-11" db="EMBL/GenBank/DDBJ databases">
        <title>Draft genome sequence of the broad-host-range Rhizobium sp. LPU83 strain, a member of the low-genetic diversity Oregon-like Rhizobium sp. group.</title>
        <authorList>
            <person name="Wibberg D."/>
            <person name="Puehler A."/>
            <person name="Schlueter A."/>
        </authorList>
    </citation>
    <scope>NUCLEOTIDE SEQUENCE [LARGE SCALE GENOMIC DNA]</scope>
    <source>
        <strain evidence="8">LPU83</strain>
        <plasmid evidence="8">pLPU83d</plasmid>
    </source>
</reference>
<feature type="domain" description="Polysaccharide chain length determinant N-terminal" evidence="7">
    <location>
        <begin position="44"/>
        <end position="120"/>
    </location>
</feature>
<dbReference type="Gene3D" id="3.40.50.300">
    <property type="entry name" value="P-loop containing nucleotide triphosphate hydrolases"/>
    <property type="match status" value="1"/>
</dbReference>
<dbReference type="PANTHER" id="PTHR32309:SF13">
    <property type="entry name" value="FERRIC ENTEROBACTIN TRANSPORT PROTEIN FEPE"/>
    <property type="match status" value="1"/>
</dbReference>
<evidence type="ECO:0000256" key="3">
    <source>
        <dbReference type="ARBA" id="ARBA00022692"/>
    </source>
</evidence>
<evidence type="ECO:0000313" key="9">
    <source>
        <dbReference type="Proteomes" id="UP000019443"/>
    </source>
</evidence>
<proteinExistence type="predicted"/>
<dbReference type="SUPFAM" id="SSF52540">
    <property type="entry name" value="P-loop containing nucleoside triphosphate hydrolases"/>
    <property type="match status" value="1"/>
</dbReference>
<dbReference type="GO" id="GO:0004713">
    <property type="term" value="F:protein tyrosine kinase activity"/>
    <property type="evidence" value="ECO:0007669"/>
    <property type="project" value="TreeGrafter"/>
</dbReference>
<comment type="subcellular location">
    <subcellularLocation>
        <location evidence="1">Cell membrane</location>
        <topology evidence="1">Multi-pass membrane protein</topology>
    </subcellularLocation>
</comment>
<dbReference type="AlphaFoldDB" id="W6RP23"/>
<dbReference type="EMBL" id="HG916855">
    <property type="protein sequence ID" value="CDM62489.1"/>
    <property type="molecule type" value="Genomic_DNA"/>
</dbReference>
<dbReference type="Proteomes" id="UP000019443">
    <property type="component" value="Plasmid pLPU83d"/>
</dbReference>
<gene>
    <name evidence="8" type="ORF">LPU83_pLPU83d_1119</name>
</gene>
<name>W6RP23_9HYPH</name>
<keyword evidence="3 6" id="KW-0812">Transmembrane</keyword>
<evidence type="ECO:0000256" key="6">
    <source>
        <dbReference type="SAM" id="Phobius"/>
    </source>
</evidence>
<dbReference type="InterPro" id="IPR027417">
    <property type="entry name" value="P-loop_NTPase"/>
</dbReference>
<evidence type="ECO:0000259" key="7">
    <source>
        <dbReference type="Pfam" id="PF02706"/>
    </source>
</evidence>
<keyword evidence="2" id="KW-1003">Cell membrane</keyword>
<dbReference type="GO" id="GO:0005886">
    <property type="term" value="C:plasma membrane"/>
    <property type="evidence" value="ECO:0007669"/>
    <property type="project" value="UniProtKB-SubCell"/>
</dbReference>
<dbReference type="HOGENOM" id="CLU_009912_2_0_5"/>
<dbReference type="KEGG" id="rhl:LPU83_pLPU83d_1119"/>
<evidence type="ECO:0000256" key="5">
    <source>
        <dbReference type="ARBA" id="ARBA00023136"/>
    </source>
</evidence>
<dbReference type="PANTHER" id="PTHR32309">
    <property type="entry name" value="TYROSINE-PROTEIN KINASE"/>
    <property type="match status" value="1"/>
</dbReference>
<keyword evidence="8" id="KW-0614">Plasmid</keyword>
<dbReference type="RefSeq" id="WP_040680953.1">
    <property type="nucleotide sequence ID" value="NZ_HG916855.1"/>
</dbReference>
<protein>
    <recommendedName>
        <fullName evidence="7">Polysaccharide chain length determinant N-terminal domain-containing protein</fullName>
    </recommendedName>
</protein>
<dbReference type="Pfam" id="PF02706">
    <property type="entry name" value="Wzz"/>
    <property type="match status" value="1"/>
</dbReference>
<organism evidence="8 9">
    <name type="scientific">Rhizobium favelukesii</name>
    <dbReference type="NCBI Taxonomy" id="348824"/>
    <lineage>
        <taxon>Bacteria</taxon>
        <taxon>Pseudomonadati</taxon>
        <taxon>Pseudomonadota</taxon>
        <taxon>Alphaproteobacteria</taxon>
        <taxon>Hyphomicrobiales</taxon>
        <taxon>Rhizobiaceae</taxon>
        <taxon>Rhizobium/Agrobacterium group</taxon>
        <taxon>Rhizobium</taxon>
    </lineage>
</organism>
<evidence type="ECO:0000256" key="1">
    <source>
        <dbReference type="ARBA" id="ARBA00004651"/>
    </source>
</evidence>
<evidence type="ECO:0000256" key="2">
    <source>
        <dbReference type="ARBA" id="ARBA00022475"/>
    </source>
</evidence>
<keyword evidence="9" id="KW-1185">Reference proteome</keyword>
<accession>W6RP23</accession>
<evidence type="ECO:0000313" key="8">
    <source>
        <dbReference type="EMBL" id="CDM62489.1"/>
    </source>
</evidence>
<sequence length="554" mass="58480">MMFNNPRPLDPTARLLRLNEVQPEGPEDGPIALLRALIALGYRYKIPLLACTLAGLLLAGLYARSLPPTYNATATFLLEPRQSAASGQEWGAQQSLDITRADSELQTIKSERLLSAVFESLNLKDTPELGPRPPGPFDPIMSFVRTLFRPADGLETGKVSRGSGEAADLANDAERAAFINFAQRLDVRRVGQSFVIEIGYSAADPTLPARVANGVVSGYLFQAVSFKEQTARAGTDALQGRLDALALQVDAAREGMHAGALPAIPIPDADARVIGAALPPLSPSGPRKSLILALGGVLGLFGGLGLIAVNLALDRRVRDAKDLSRDTGTLCLGSVPDVPGANAIPWRVDTPRQQRFVAAIHDLRTSIEIACTSLRNDRSIAVAVVSWTPGTGVSTLSTALAQLMSRSGRSVTLFQAAATRDVPVALDGSVPPTTSLAGAAFANILFSQLSFDQVGGVSVLPIHSKDTNANLFADFRDARVQQIIDAARQRGDVVLDLPPLEGSMDALALASFADAVIVLALAGETTIDEIGDCIRLLRRAGANVVGTVINKARS</sequence>
<dbReference type="InterPro" id="IPR003856">
    <property type="entry name" value="LPS_length_determ_N"/>
</dbReference>
<evidence type="ECO:0000256" key="4">
    <source>
        <dbReference type="ARBA" id="ARBA00022989"/>
    </source>
</evidence>
<keyword evidence="5 6" id="KW-0472">Membrane</keyword>
<keyword evidence="4 6" id="KW-1133">Transmembrane helix</keyword>
<geneLocation type="plasmid" evidence="8 9">
    <name>pLPU83d</name>
</geneLocation>